<dbReference type="GeneID" id="38781590"/>
<name>A0A401GR40_9APHY</name>
<evidence type="ECO:0000313" key="2">
    <source>
        <dbReference type="EMBL" id="GBE84673.1"/>
    </source>
</evidence>
<organism evidence="2 3">
    <name type="scientific">Sparassis crispa</name>
    <dbReference type="NCBI Taxonomy" id="139825"/>
    <lineage>
        <taxon>Eukaryota</taxon>
        <taxon>Fungi</taxon>
        <taxon>Dikarya</taxon>
        <taxon>Basidiomycota</taxon>
        <taxon>Agaricomycotina</taxon>
        <taxon>Agaricomycetes</taxon>
        <taxon>Polyporales</taxon>
        <taxon>Sparassidaceae</taxon>
        <taxon>Sparassis</taxon>
    </lineage>
</organism>
<keyword evidence="3" id="KW-1185">Reference proteome</keyword>
<dbReference type="InParanoid" id="A0A401GR40"/>
<evidence type="ECO:0000313" key="3">
    <source>
        <dbReference type="Proteomes" id="UP000287166"/>
    </source>
</evidence>
<dbReference type="Proteomes" id="UP000287166">
    <property type="component" value="Unassembled WGS sequence"/>
</dbReference>
<evidence type="ECO:0000256" key="1">
    <source>
        <dbReference type="SAM" id="MobiDB-lite"/>
    </source>
</evidence>
<feature type="region of interest" description="Disordered" evidence="1">
    <location>
        <begin position="1"/>
        <end position="29"/>
    </location>
</feature>
<dbReference type="EMBL" id="BFAD01000006">
    <property type="protein sequence ID" value="GBE84673.1"/>
    <property type="molecule type" value="Genomic_DNA"/>
</dbReference>
<sequence length="51" mass="5727">MQSLVPTSQQARQQQVREREREREREGECNVGLSLHPCAMAPSPGGYRAMA</sequence>
<comment type="caution">
    <text evidence="2">The sequence shown here is derived from an EMBL/GenBank/DDBJ whole genome shotgun (WGS) entry which is preliminary data.</text>
</comment>
<dbReference type="RefSeq" id="XP_027615586.1">
    <property type="nucleotide sequence ID" value="XM_027759785.1"/>
</dbReference>
<proteinExistence type="predicted"/>
<dbReference type="AlphaFoldDB" id="A0A401GR40"/>
<protein>
    <submittedName>
        <fullName evidence="2">Uncharacterized protein</fullName>
    </submittedName>
</protein>
<accession>A0A401GR40</accession>
<reference evidence="2 3" key="1">
    <citation type="journal article" date="2018" name="Sci. Rep.">
        <title>Genome sequence of the cauliflower mushroom Sparassis crispa (Hanabiratake) and its association with beneficial usage.</title>
        <authorList>
            <person name="Kiyama R."/>
            <person name="Furutani Y."/>
            <person name="Kawaguchi K."/>
            <person name="Nakanishi T."/>
        </authorList>
    </citation>
    <scope>NUCLEOTIDE SEQUENCE [LARGE SCALE GENOMIC DNA]</scope>
</reference>
<feature type="compositionally biased region" description="Basic and acidic residues" evidence="1">
    <location>
        <begin position="15"/>
        <end position="28"/>
    </location>
</feature>
<gene>
    <name evidence="2" type="ORF">SCP_0606520</name>
</gene>